<dbReference type="InterPro" id="IPR050513">
    <property type="entry name" value="RavA_ATPases"/>
</dbReference>
<dbReference type="Gene3D" id="3.40.50.300">
    <property type="entry name" value="P-loop containing nucleotide triphosphate hydrolases"/>
    <property type="match status" value="1"/>
</dbReference>
<proteinExistence type="predicted"/>
<dbReference type="Pfam" id="PF17868">
    <property type="entry name" value="AAA_lid_8"/>
    <property type="match status" value="1"/>
</dbReference>
<dbReference type="SMART" id="SM00382">
    <property type="entry name" value="AAA"/>
    <property type="match status" value="1"/>
</dbReference>
<dbReference type="InterPro" id="IPR041538">
    <property type="entry name" value="RavA-like_AAA_lid"/>
</dbReference>
<name>A0A3B0X1M8_9ZZZZ</name>
<gene>
    <name evidence="2" type="ORF">MNBD_GAMMA11-968</name>
</gene>
<dbReference type="SUPFAM" id="SSF52540">
    <property type="entry name" value="P-loop containing nucleoside triphosphate hydrolases"/>
    <property type="match status" value="1"/>
</dbReference>
<dbReference type="InterPro" id="IPR027417">
    <property type="entry name" value="P-loop_NTPase"/>
</dbReference>
<dbReference type="Pfam" id="PF20030">
    <property type="entry name" value="bpMoxR"/>
    <property type="match status" value="1"/>
</dbReference>
<sequence length="507" mass="58067">MKKRLLELVNYLESGLIERAVPARLSLLAALSGQHLLLLGPPGTAKSELARKLHRVFSNASYFERLLTRFSVPEELFGPLSIKALEEDCYKRLTKGYLPEASVAFIDEIFKSNSAILNSLLTLLNEREFDNGSERVKVPLICVLAASNEMPEETGLEALYDRFLLRYQVSSVSDEGFESLLNLTLNRAQKPEAVMNTLSVDDIEHIQHASAAIFLDQQGQLIMQDLRRYLQSQGVYISDRRWRQALKVLQVCAFTCEQEHIGIWDCTLMLHIMWQLPEEQDHLKSWFINALDLDVESAVQRVDKLVVAWESQLEEDRNKVVHKTDAQGAFLYTDMNANITTQHEYVSFAQRQGESLYLAPPDQPDRTNQNKGYTLDELESTFFDKSYKQTHIDGRWIDVQNYINNTQNKLVERQVFEPLVEAFYFPAEVVANQGCEIEKAIDDVKLVSDGFKAIIDELKAVLNNNIWLSCGMLKEASSEMVRKIPRLVEFQQRLIKLKEINSNLSVK</sequence>
<evidence type="ECO:0000313" key="2">
    <source>
        <dbReference type="EMBL" id="VAW62138.1"/>
    </source>
</evidence>
<reference evidence="2" key="1">
    <citation type="submission" date="2018-06" db="EMBL/GenBank/DDBJ databases">
        <authorList>
            <person name="Zhirakovskaya E."/>
        </authorList>
    </citation>
    <scope>NUCLEOTIDE SEQUENCE</scope>
</reference>
<dbReference type="PANTHER" id="PTHR32204">
    <property type="entry name" value="ATPASE RAVA"/>
    <property type="match status" value="1"/>
</dbReference>
<dbReference type="AlphaFoldDB" id="A0A3B0X1M8"/>
<dbReference type="InterPro" id="IPR045427">
    <property type="entry name" value="MoxR"/>
</dbReference>
<evidence type="ECO:0000259" key="1">
    <source>
        <dbReference type="SMART" id="SM00382"/>
    </source>
</evidence>
<organism evidence="2">
    <name type="scientific">hydrothermal vent metagenome</name>
    <dbReference type="NCBI Taxonomy" id="652676"/>
    <lineage>
        <taxon>unclassified sequences</taxon>
        <taxon>metagenomes</taxon>
        <taxon>ecological metagenomes</taxon>
    </lineage>
</organism>
<dbReference type="PANTHER" id="PTHR32204:SF0">
    <property type="entry name" value="ATPASE RAVA"/>
    <property type="match status" value="1"/>
</dbReference>
<dbReference type="CDD" id="cd00009">
    <property type="entry name" value="AAA"/>
    <property type="match status" value="1"/>
</dbReference>
<protein>
    <submittedName>
        <fullName evidence="2">2-component regulator</fullName>
    </submittedName>
</protein>
<dbReference type="InterPro" id="IPR003593">
    <property type="entry name" value="AAA+_ATPase"/>
</dbReference>
<dbReference type="EMBL" id="UOFG01000163">
    <property type="protein sequence ID" value="VAW62138.1"/>
    <property type="molecule type" value="Genomic_DNA"/>
</dbReference>
<feature type="domain" description="AAA+ ATPase" evidence="1">
    <location>
        <begin position="32"/>
        <end position="173"/>
    </location>
</feature>
<accession>A0A3B0X1M8</accession>